<gene>
    <name evidence="6" type="ORF">MNBD_GAMMA09-2550</name>
</gene>
<dbReference type="Gene3D" id="3.40.190.290">
    <property type="match status" value="1"/>
</dbReference>
<dbReference type="EMBL" id="UOFI01000191">
    <property type="protein sequence ID" value="VAW70310.1"/>
    <property type="molecule type" value="Genomic_DNA"/>
</dbReference>
<evidence type="ECO:0000313" key="6">
    <source>
        <dbReference type="EMBL" id="VAW70310.1"/>
    </source>
</evidence>
<name>A0A3B0Y010_9ZZZZ</name>
<dbReference type="PROSITE" id="PS50931">
    <property type="entry name" value="HTH_LYSR"/>
    <property type="match status" value="1"/>
</dbReference>
<dbReference type="SUPFAM" id="SSF46785">
    <property type="entry name" value="Winged helix' DNA-binding domain"/>
    <property type="match status" value="1"/>
</dbReference>
<dbReference type="Gene3D" id="1.10.10.10">
    <property type="entry name" value="Winged helix-like DNA-binding domain superfamily/Winged helix DNA-binding domain"/>
    <property type="match status" value="1"/>
</dbReference>
<dbReference type="SUPFAM" id="SSF53850">
    <property type="entry name" value="Periplasmic binding protein-like II"/>
    <property type="match status" value="1"/>
</dbReference>
<proteinExistence type="inferred from homology"/>
<evidence type="ECO:0000256" key="2">
    <source>
        <dbReference type="ARBA" id="ARBA00023015"/>
    </source>
</evidence>
<protein>
    <submittedName>
        <fullName evidence="6">Transcriptional regulator, LysR family</fullName>
    </submittedName>
</protein>
<dbReference type="Pfam" id="PF00126">
    <property type="entry name" value="HTH_1"/>
    <property type="match status" value="1"/>
</dbReference>
<dbReference type="GO" id="GO:0000976">
    <property type="term" value="F:transcription cis-regulatory region binding"/>
    <property type="evidence" value="ECO:0007669"/>
    <property type="project" value="TreeGrafter"/>
</dbReference>
<organism evidence="6">
    <name type="scientific">hydrothermal vent metagenome</name>
    <dbReference type="NCBI Taxonomy" id="652676"/>
    <lineage>
        <taxon>unclassified sequences</taxon>
        <taxon>metagenomes</taxon>
        <taxon>ecological metagenomes</taxon>
    </lineage>
</organism>
<evidence type="ECO:0000259" key="5">
    <source>
        <dbReference type="PROSITE" id="PS50931"/>
    </source>
</evidence>
<dbReference type="PANTHER" id="PTHR30126:SF4">
    <property type="entry name" value="LYSR FAMILY TRANSCRIPTIONAL REGULATOR"/>
    <property type="match status" value="1"/>
</dbReference>
<evidence type="ECO:0000256" key="1">
    <source>
        <dbReference type="ARBA" id="ARBA00009437"/>
    </source>
</evidence>
<keyword evidence="4" id="KW-0804">Transcription</keyword>
<sequence>MKITLDALLVLDAIHRQGSFAAAADRLHRVPSAITYSMKKLEQDLDTALFDRAGHRAKLTESGQFLLEEGRHLLDAVVSLENQVSKVSKGWEVELNIAVANMLPLDGFLQLIDRFYQQQSGTRIKLLTEVYGGSWDALMSHRADLVIGAPERGPVGGGYHSRKLCAIDWVFAVAADHPLAIIDEPLAEGEIAKYRVIAVADTSRNLPPRTSGIYIGQDVFTVADFKIKIKAHIMGLGVGFLPRFLIQREIEQGLLVVKKVEAEHNSSYGCIAWRTGKTGRALQWFLDQLDASIFSQEYSE</sequence>
<evidence type="ECO:0000256" key="4">
    <source>
        <dbReference type="ARBA" id="ARBA00023163"/>
    </source>
</evidence>
<dbReference type="GO" id="GO:0003700">
    <property type="term" value="F:DNA-binding transcription factor activity"/>
    <property type="evidence" value="ECO:0007669"/>
    <property type="project" value="InterPro"/>
</dbReference>
<comment type="similarity">
    <text evidence="1">Belongs to the LysR transcriptional regulatory family.</text>
</comment>
<dbReference type="InterPro" id="IPR005119">
    <property type="entry name" value="LysR_subst-bd"/>
</dbReference>
<dbReference type="InterPro" id="IPR036390">
    <property type="entry name" value="WH_DNA-bd_sf"/>
</dbReference>
<accession>A0A3B0Y010</accession>
<dbReference type="Pfam" id="PF03466">
    <property type="entry name" value="LysR_substrate"/>
    <property type="match status" value="1"/>
</dbReference>
<dbReference type="InterPro" id="IPR036388">
    <property type="entry name" value="WH-like_DNA-bd_sf"/>
</dbReference>
<dbReference type="AlphaFoldDB" id="A0A3B0Y010"/>
<dbReference type="PANTHER" id="PTHR30126">
    <property type="entry name" value="HTH-TYPE TRANSCRIPTIONAL REGULATOR"/>
    <property type="match status" value="1"/>
</dbReference>
<reference evidence="6" key="1">
    <citation type="submission" date="2018-06" db="EMBL/GenBank/DDBJ databases">
        <authorList>
            <person name="Zhirakovskaya E."/>
        </authorList>
    </citation>
    <scope>NUCLEOTIDE SEQUENCE</scope>
</reference>
<feature type="domain" description="HTH lysR-type" evidence="5">
    <location>
        <begin position="3"/>
        <end position="60"/>
    </location>
</feature>
<dbReference type="InterPro" id="IPR000847">
    <property type="entry name" value="LysR_HTH_N"/>
</dbReference>
<evidence type="ECO:0000256" key="3">
    <source>
        <dbReference type="ARBA" id="ARBA00023125"/>
    </source>
</evidence>
<keyword evidence="3" id="KW-0238">DNA-binding</keyword>
<keyword evidence="2" id="KW-0805">Transcription regulation</keyword>